<dbReference type="SUPFAM" id="SSF63501">
    <property type="entry name" value="Frizzled cysteine-rich domain"/>
    <property type="match status" value="1"/>
</dbReference>
<dbReference type="PRINTS" id="PR00489">
    <property type="entry name" value="FRIZZLED"/>
</dbReference>
<dbReference type="SMART" id="SM00063">
    <property type="entry name" value="FRI"/>
    <property type="match status" value="1"/>
</dbReference>
<dbReference type="Gene3D" id="1.20.1070.10">
    <property type="entry name" value="Rhodopsin 7-helix transmembrane proteins"/>
    <property type="match status" value="1"/>
</dbReference>
<name>A0A448XMB3_9PLAT</name>
<keyword evidence="1" id="KW-0217">Developmental protein</keyword>
<feature type="signal peptide" evidence="7">
    <location>
        <begin position="1"/>
        <end position="24"/>
    </location>
</feature>
<dbReference type="GO" id="GO:0016020">
    <property type="term" value="C:membrane"/>
    <property type="evidence" value="ECO:0007669"/>
    <property type="project" value="InterPro"/>
</dbReference>
<evidence type="ECO:0000256" key="7">
    <source>
        <dbReference type="SAM" id="SignalP"/>
    </source>
</evidence>
<feature type="disulfide bond" evidence="4">
    <location>
        <begin position="88"/>
        <end position="126"/>
    </location>
</feature>
<keyword evidence="6" id="KW-0472">Membrane</keyword>
<dbReference type="InterPro" id="IPR036790">
    <property type="entry name" value="Frizzled_dom_sf"/>
</dbReference>
<evidence type="ECO:0000256" key="2">
    <source>
        <dbReference type="ARBA" id="ARBA00023157"/>
    </source>
</evidence>
<feature type="compositionally biased region" description="Low complexity" evidence="5">
    <location>
        <begin position="187"/>
        <end position="197"/>
    </location>
</feature>
<feature type="disulfide bond" evidence="4">
    <location>
        <begin position="51"/>
        <end position="97"/>
    </location>
</feature>
<evidence type="ECO:0000256" key="4">
    <source>
        <dbReference type="PROSITE-ProRule" id="PRU00090"/>
    </source>
</evidence>
<feature type="domain" description="FZ" evidence="8">
    <location>
        <begin position="35"/>
        <end position="160"/>
    </location>
</feature>
<reference evidence="9" key="1">
    <citation type="submission" date="2018-11" db="EMBL/GenBank/DDBJ databases">
        <authorList>
            <consortium name="Pathogen Informatics"/>
        </authorList>
    </citation>
    <scope>NUCLEOTIDE SEQUENCE</scope>
</reference>
<feature type="region of interest" description="Disordered" evidence="5">
    <location>
        <begin position="160"/>
        <end position="197"/>
    </location>
</feature>
<evidence type="ECO:0000313" key="9">
    <source>
        <dbReference type="EMBL" id="VEL40051.1"/>
    </source>
</evidence>
<gene>
    <name evidence="9" type="ORF">PXEA_LOCUS33491</name>
</gene>
<organism evidence="9 10">
    <name type="scientific">Protopolystoma xenopodis</name>
    <dbReference type="NCBI Taxonomy" id="117903"/>
    <lineage>
        <taxon>Eukaryota</taxon>
        <taxon>Metazoa</taxon>
        <taxon>Spiralia</taxon>
        <taxon>Lophotrochozoa</taxon>
        <taxon>Platyhelminthes</taxon>
        <taxon>Monogenea</taxon>
        <taxon>Polyopisthocotylea</taxon>
        <taxon>Polystomatidea</taxon>
        <taxon>Polystomatidae</taxon>
        <taxon>Protopolystoma</taxon>
    </lineage>
</organism>
<keyword evidence="10" id="KW-1185">Reference proteome</keyword>
<evidence type="ECO:0000256" key="1">
    <source>
        <dbReference type="ARBA" id="ARBA00022473"/>
    </source>
</evidence>
<keyword evidence="6" id="KW-0812">Transmembrane</keyword>
<protein>
    <recommendedName>
        <fullName evidence="8">FZ domain-containing protein</fullName>
    </recommendedName>
</protein>
<dbReference type="GO" id="GO:0005615">
    <property type="term" value="C:extracellular space"/>
    <property type="evidence" value="ECO:0007669"/>
    <property type="project" value="TreeGrafter"/>
</dbReference>
<comment type="caution">
    <text evidence="9">The sequence shown here is derived from an EMBL/GenBank/DDBJ whole genome shotgun (WGS) entry which is preliminary data.</text>
</comment>
<dbReference type="Gene3D" id="1.10.2000.10">
    <property type="entry name" value="Frizzled cysteine-rich domain"/>
    <property type="match status" value="1"/>
</dbReference>
<evidence type="ECO:0000256" key="6">
    <source>
        <dbReference type="SAM" id="Phobius"/>
    </source>
</evidence>
<dbReference type="GO" id="GO:0035567">
    <property type="term" value="P:non-canonical Wnt signaling pathway"/>
    <property type="evidence" value="ECO:0007669"/>
    <property type="project" value="TreeGrafter"/>
</dbReference>
<evidence type="ECO:0000313" key="10">
    <source>
        <dbReference type="Proteomes" id="UP000784294"/>
    </source>
</evidence>
<dbReference type="Pfam" id="PF01534">
    <property type="entry name" value="Frizzled"/>
    <property type="match status" value="1"/>
</dbReference>
<feature type="chain" id="PRO_5019117620" description="FZ domain-containing protein" evidence="7">
    <location>
        <begin position="25"/>
        <end position="555"/>
    </location>
</feature>
<feature type="transmembrane region" description="Helical" evidence="6">
    <location>
        <begin position="323"/>
        <end position="344"/>
    </location>
</feature>
<evidence type="ECO:0000256" key="3">
    <source>
        <dbReference type="ARBA" id="ARBA00023170"/>
    </source>
</evidence>
<dbReference type="Pfam" id="PF01392">
    <property type="entry name" value="Fz"/>
    <property type="match status" value="1"/>
</dbReference>
<dbReference type="GO" id="GO:0060070">
    <property type="term" value="P:canonical Wnt signaling pathway"/>
    <property type="evidence" value="ECO:0007669"/>
    <property type="project" value="TreeGrafter"/>
</dbReference>
<dbReference type="Proteomes" id="UP000784294">
    <property type="component" value="Unassembled WGS sequence"/>
</dbReference>
<dbReference type="GO" id="GO:0017147">
    <property type="term" value="F:Wnt-protein binding"/>
    <property type="evidence" value="ECO:0007669"/>
    <property type="project" value="TreeGrafter"/>
</dbReference>
<dbReference type="PANTHER" id="PTHR11309:SF99">
    <property type="entry name" value="FRIZZLED-4"/>
    <property type="match status" value="1"/>
</dbReference>
<dbReference type="PANTHER" id="PTHR11309">
    <property type="entry name" value="FRIZZLED"/>
    <property type="match status" value="1"/>
</dbReference>
<sequence length="555" mass="61275">MGPRGTVGTVALLFCASWICSCVASTLHDRVHGPVKVYRCENPLTIVIDECKNSFYSFTGMPNLVGQESQDDARHQMQMFDPLINYRCSEKLRFFLCSVHTPMCDANTLHLIGPCRPLCQHVYERCFPVMKTFNLPWPESLNCSRFPMKNSDNGVMCMDGPRNTEEDARPVQRPPAVEGREEAGHESGATSLSSSSLSVSADATSELRSSLQKWLRKVTKLPPDARPVFLSGEADQPPNALAQLAKSLRHCGHLRQPLSYVFINRTGRCAPLCRADLLFSRPTKRLAATWTLVLAIVGLVAGVFSLTNYCLGIRFFSTRERPVVYLAGCQLAEATALLLATGLGRDMVTCAREPTSGRDIRLQEGLDNSVCALTFLVQYFFTTAAWIWWLLLAVAFGVSSSMRHVGRLRVRDRPQTVRWASIPASHVARRAEGVDEASSKRGACAWICCPPSSRPDAGSCCFCHWPCSMDEPMEPREPHFYRPGPLAAMTSSISVSVGGANKAFYQIGGVLVRQIYPREDTGFACLARQHVIAWLTAGLLTVSVLVSRQVGNCFL</sequence>
<dbReference type="PROSITE" id="PS50038">
    <property type="entry name" value="FZ"/>
    <property type="match status" value="1"/>
</dbReference>
<dbReference type="InterPro" id="IPR015526">
    <property type="entry name" value="Frizzled/SFRP"/>
</dbReference>
<keyword evidence="7" id="KW-0732">Signal</keyword>
<keyword evidence="2 4" id="KW-1015">Disulfide bond</keyword>
<feature type="transmembrane region" description="Helical" evidence="6">
    <location>
        <begin position="287"/>
        <end position="311"/>
    </location>
</feature>
<dbReference type="PROSITE" id="PS51257">
    <property type="entry name" value="PROKAR_LIPOPROTEIN"/>
    <property type="match status" value="1"/>
</dbReference>
<dbReference type="InterPro" id="IPR020067">
    <property type="entry name" value="Frizzled_dom"/>
</dbReference>
<dbReference type="AlphaFoldDB" id="A0A448XMB3"/>
<keyword evidence="6" id="KW-1133">Transmembrane helix</keyword>
<evidence type="ECO:0000259" key="8">
    <source>
        <dbReference type="PROSITE" id="PS50038"/>
    </source>
</evidence>
<evidence type="ECO:0000256" key="5">
    <source>
        <dbReference type="SAM" id="MobiDB-lite"/>
    </source>
</evidence>
<feature type="disulfide bond" evidence="4">
    <location>
        <begin position="119"/>
        <end position="143"/>
    </location>
</feature>
<dbReference type="SMART" id="SM01330">
    <property type="entry name" value="Frizzled"/>
    <property type="match status" value="1"/>
</dbReference>
<keyword evidence="3" id="KW-0675">Receptor</keyword>
<dbReference type="OrthoDB" id="5959102at2759"/>
<proteinExistence type="predicted"/>
<comment type="caution">
    <text evidence="4">Lacks conserved residue(s) required for the propagation of feature annotation.</text>
</comment>
<dbReference type="EMBL" id="CAAALY010263480">
    <property type="protein sequence ID" value="VEL40051.1"/>
    <property type="molecule type" value="Genomic_DNA"/>
</dbReference>
<dbReference type="InterPro" id="IPR000539">
    <property type="entry name" value="Frizzled/Smoothened_7TM"/>
</dbReference>
<accession>A0A448XMB3</accession>
<feature type="transmembrane region" description="Helical" evidence="6">
    <location>
        <begin position="376"/>
        <end position="399"/>
    </location>
</feature>